<keyword evidence="2" id="KW-1185">Reference proteome</keyword>
<sequence>MKLLTTNFSPLNVAVFIGAVVSALIGTSWAESAQAELKVCNRSNRTAYIAVGYGVGDDRWRSEGWYEINPQKCAVVIDSDLTPGDYYYLYGGDRGDSWVWEGNTNQNFCVHPTDEFKYVAKGDGCGRNGSELRPFFEIRVDSSSYTMNLTN</sequence>
<dbReference type="InterPro" id="IPR009380">
    <property type="entry name" value="DUF1036"/>
</dbReference>
<evidence type="ECO:0000313" key="2">
    <source>
        <dbReference type="Proteomes" id="UP000631421"/>
    </source>
</evidence>
<dbReference type="EMBL" id="JACJPY010000012">
    <property type="protein sequence ID" value="MBD2149715.1"/>
    <property type="molecule type" value="Genomic_DNA"/>
</dbReference>
<proteinExistence type="predicted"/>
<dbReference type="Pfam" id="PF06282">
    <property type="entry name" value="DUF1036"/>
    <property type="match status" value="1"/>
</dbReference>
<evidence type="ECO:0000313" key="1">
    <source>
        <dbReference type="EMBL" id="MBD2149715.1"/>
    </source>
</evidence>
<organism evidence="1 2">
    <name type="scientific">Pseudanabaena cinerea FACHB-1277</name>
    <dbReference type="NCBI Taxonomy" id="2949581"/>
    <lineage>
        <taxon>Bacteria</taxon>
        <taxon>Bacillati</taxon>
        <taxon>Cyanobacteriota</taxon>
        <taxon>Cyanophyceae</taxon>
        <taxon>Pseudanabaenales</taxon>
        <taxon>Pseudanabaenaceae</taxon>
        <taxon>Pseudanabaena</taxon>
        <taxon>Pseudanabaena cinerea</taxon>
    </lineage>
</organism>
<reference evidence="1 2" key="1">
    <citation type="journal article" date="2015" name="ISME J.">
        <title>Draft Genome Sequence of Streptomyces incarnatus NRRL8089, which Produces the Nucleoside Antibiotic Sinefungin.</title>
        <authorList>
            <person name="Oshima K."/>
            <person name="Hattori M."/>
            <person name="Shimizu H."/>
            <person name="Fukuda K."/>
            <person name="Nemoto M."/>
            <person name="Inagaki K."/>
            <person name="Tamura T."/>
        </authorList>
    </citation>
    <scope>NUCLEOTIDE SEQUENCE [LARGE SCALE GENOMIC DNA]</scope>
    <source>
        <strain evidence="1 2">FACHB-1277</strain>
    </source>
</reference>
<dbReference type="RefSeq" id="WP_190350082.1">
    <property type="nucleotide sequence ID" value="NZ_JACJPY010000012.1"/>
</dbReference>
<dbReference type="AlphaFoldDB" id="A0A926UR46"/>
<accession>A0A926UR46</accession>
<name>A0A926UR46_9CYAN</name>
<gene>
    <name evidence="1" type="ORF">H6F44_06190</name>
</gene>
<comment type="caution">
    <text evidence="1">The sequence shown here is derived from an EMBL/GenBank/DDBJ whole genome shotgun (WGS) entry which is preliminary data.</text>
</comment>
<protein>
    <submittedName>
        <fullName evidence="1">DUF1036 domain-containing protein</fullName>
    </submittedName>
</protein>
<dbReference type="Proteomes" id="UP000631421">
    <property type="component" value="Unassembled WGS sequence"/>
</dbReference>